<name>A0A4V3WBS3_9RHOO</name>
<dbReference type="EMBL" id="SSOD01000002">
    <property type="protein sequence ID" value="THF64306.1"/>
    <property type="molecule type" value="Genomic_DNA"/>
</dbReference>
<keyword evidence="3" id="KW-1185">Reference proteome</keyword>
<keyword evidence="1" id="KW-0175">Coiled coil</keyword>
<sequence>MGAARRRQPAVSGGRRMIAWLKTNALLAALLALAVVASAAGVQTLRLAGEQRDHADTLRRHAQELAALGDAARQATEDARAEERRRYTALQEIVDGTRTELDAARADAVAAAAAGERLRQRLAAITAGCRGAGSDPGATAGGPAASSAADLLADVQRRLDAAADGIARHADAAEAAGRACERAYDALK</sequence>
<dbReference type="Proteomes" id="UP000307956">
    <property type="component" value="Unassembled WGS sequence"/>
</dbReference>
<dbReference type="Pfam" id="PF10721">
    <property type="entry name" value="DUF2514"/>
    <property type="match status" value="1"/>
</dbReference>
<organism evidence="2 3">
    <name type="scientific">Pseudothauera rhizosphaerae</name>
    <dbReference type="NCBI Taxonomy" id="2565932"/>
    <lineage>
        <taxon>Bacteria</taxon>
        <taxon>Pseudomonadati</taxon>
        <taxon>Pseudomonadota</taxon>
        <taxon>Betaproteobacteria</taxon>
        <taxon>Rhodocyclales</taxon>
        <taxon>Zoogloeaceae</taxon>
        <taxon>Pseudothauera</taxon>
    </lineage>
</organism>
<gene>
    <name evidence="2" type="ORF">E6O51_03060</name>
</gene>
<protein>
    <submittedName>
        <fullName evidence="2">DUF2514 family protein</fullName>
    </submittedName>
</protein>
<dbReference type="AlphaFoldDB" id="A0A4V3WBS3"/>
<evidence type="ECO:0000256" key="1">
    <source>
        <dbReference type="SAM" id="Coils"/>
    </source>
</evidence>
<evidence type="ECO:0000313" key="3">
    <source>
        <dbReference type="Proteomes" id="UP000307956"/>
    </source>
</evidence>
<reference evidence="2 3" key="1">
    <citation type="submission" date="2019-04" db="EMBL/GenBank/DDBJ databases">
        <title>Azoarcus rhizosphaerae sp. nov. isolated from rhizosphere of Ficus religiosa.</title>
        <authorList>
            <person name="Lin S.-Y."/>
            <person name="Hameed A."/>
            <person name="Hsu Y.-H."/>
            <person name="Young C.-C."/>
        </authorList>
    </citation>
    <scope>NUCLEOTIDE SEQUENCE [LARGE SCALE GENOMIC DNA]</scope>
    <source>
        <strain evidence="2 3">CC-YHH848</strain>
    </source>
</reference>
<proteinExistence type="predicted"/>
<comment type="caution">
    <text evidence="2">The sequence shown here is derived from an EMBL/GenBank/DDBJ whole genome shotgun (WGS) entry which is preliminary data.</text>
</comment>
<evidence type="ECO:0000313" key="2">
    <source>
        <dbReference type="EMBL" id="THF64306.1"/>
    </source>
</evidence>
<accession>A0A4V3WBS3</accession>
<dbReference type="InterPro" id="IPR019659">
    <property type="entry name" value="DUF2514"/>
</dbReference>
<feature type="coiled-coil region" evidence="1">
    <location>
        <begin position="58"/>
        <end position="85"/>
    </location>
</feature>